<reference evidence="10 11" key="1">
    <citation type="submission" date="2019-03" db="EMBL/GenBank/DDBJ databases">
        <title>Genomic Encyclopedia of Type Strains, Phase IV (KMG-IV): sequencing the most valuable type-strain genomes for metagenomic binning, comparative biology and taxonomic classification.</title>
        <authorList>
            <person name="Goeker M."/>
        </authorList>
    </citation>
    <scope>NUCLEOTIDE SEQUENCE [LARGE SCALE GENOMIC DNA]</scope>
    <source>
        <strain evidence="10 11">DSM 25287</strain>
    </source>
</reference>
<dbReference type="CDD" id="cd07984">
    <property type="entry name" value="LPLAT_LABLAT-like"/>
    <property type="match status" value="1"/>
</dbReference>
<dbReference type="GO" id="GO:0008913">
    <property type="term" value="F:Kdo2-lipid IVA acyltransferase activity"/>
    <property type="evidence" value="ECO:0007669"/>
    <property type="project" value="UniProtKB-EC"/>
</dbReference>
<keyword evidence="7 9" id="KW-0472">Membrane</keyword>
<comment type="catalytic activity">
    <reaction evidence="9">
        <text>an alpha-Kdo-(2-&gt;4)-alpha-Kdo-(2-&gt;6)-lipid IVA + a fatty acyl-[ACP] = an alpha-Kdo-(2-&gt;4)-alpha-Kdo-(2-&gt;6)-(acyl)-lipid IVA + holo-[ACP]</text>
        <dbReference type="Rhea" id="RHEA:69396"/>
        <dbReference type="Rhea" id="RHEA-COMP:9685"/>
        <dbReference type="Rhea" id="RHEA-COMP:14125"/>
        <dbReference type="ChEBI" id="CHEBI:64479"/>
        <dbReference type="ChEBI" id="CHEBI:138651"/>
        <dbReference type="ChEBI" id="CHEBI:176429"/>
        <dbReference type="ChEBI" id="CHEBI:176430"/>
        <dbReference type="EC" id="2.3.1.241"/>
    </reaction>
</comment>
<evidence type="ECO:0000256" key="3">
    <source>
        <dbReference type="ARBA" id="ARBA00022679"/>
    </source>
</evidence>
<name>A0A4V2SD18_9GAMM</name>
<keyword evidence="5 9" id="KW-0448">Lipopolysaccharide biosynthesis</keyword>
<dbReference type="InterPro" id="IPR004960">
    <property type="entry name" value="LipA_acyltrans"/>
</dbReference>
<evidence type="ECO:0000256" key="9">
    <source>
        <dbReference type="HAMAP-Rule" id="MF_01942"/>
    </source>
</evidence>
<dbReference type="InterPro" id="IPR011920">
    <property type="entry name" value="Lipid_A_LpxL_LpxP"/>
</dbReference>
<dbReference type="AlphaFoldDB" id="A0A4V2SD18"/>
<dbReference type="Pfam" id="PF03279">
    <property type="entry name" value="Lip_A_acyltrans"/>
    <property type="match status" value="1"/>
</dbReference>
<evidence type="ECO:0000256" key="8">
    <source>
        <dbReference type="ARBA" id="ARBA00023315"/>
    </source>
</evidence>
<dbReference type="EMBL" id="SLWY01000007">
    <property type="protein sequence ID" value="TCO81609.1"/>
    <property type="molecule type" value="Genomic_DNA"/>
</dbReference>
<keyword evidence="11" id="KW-1185">Reference proteome</keyword>
<organism evidence="10 11">
    <name type="scientific">Plasticicumulans lactativorans</name>
    <dbReference type="NCBI Taxonomy" id="1133106"/>
    <lineage>
        <taxon>Bacteria</taxon>
        <taxon>Pseudomonadati</taxon>
        <taxon>Pseudomonadota</taxon>
        <taxon>Gammaproteobacteria</taxon>
        <taxon>Candidatus Competibacteraceae</taxon>
        <taxon>Plasticicumulans</taxon>
    </lineage>
</organism>
<dbReference type="HAMAP" id="MF_01942">
    <property type="entry name" value="Lipid_A_LpxL_LpxP"/>
    <property type="match status" value="1"/>
</dbReference>
<dbReference type="Proteomes" id="UP000295765">
    <property type="component" value="Unassembled WGS sequence"/>
</dbReference>
<dbReference type="GO" id="GO:0005886">
    <property type="term" value="C:plasma membrane"/>
    <property type="evidence" value="ECO:0007669"/>
    <property type="project" value="UniProtKB-SubCell"/>
</dbReference>
<sequence>MTLDLRALFRQFHAPRYWPVWLGLGAMQLICALPYRVQRPLGLGLGRVLGAFARGRRHIAATNLALCFPELDAGARERLLRDHLAAVGMGMVETALCWWAPDADLRRLVDIDGLEHYDAALADGRGVILLTGHFTTLELGAGLFALHRPFHAMYRPHANGLYEAVMRWARERRSKMTTITRDDLRGMLRALRQGRAVWYAPDQDYGAQGTVFAPFFGVPARTITATARLAKMSGARVVPYYPVRKPGGGYHITVLPALEHFPSGDDLADATRINALVESWVRAAPEQYLWVHRRFKGRPPGAPSVY</sequence>
<keyword evidence="6 9" id="KW-1133">Transmembrane helix</keyword>
<keyword evidence="4 9" id="KW-0812">Transmembrane</keyword>
<comment type="function">
    <text evidence="9">Catalyzes the transfer of an acyl chain from an acyl-[acyl-carrier-protein] (ACP) to a Kdo(2)-lipid IV(A) to form a Kdo(2)-(acyl)-lipid IV(A).</text>
</comment>
<comment type="pathway">
    <text evidence="9">Bacterial outer membrane biogenesis; lipopolysaccharide biosynthesis.</text>
</comment>
<dbReference type="GO" id="GO:0009245">
    <property type="term" value="P:lipid A biosynthetic process"/>
    <property type="evidence" value="ECO:0007669"/>
    <property type="project" value="InterPro"/>
</dbReference>
<evidence type="ECO:0000256" key="4">
    <source>
        <dbReference type="ARBA" id="ARBA00022692"/>
    </source>
</evidence>
<accession>A0A4V2SD18</accession>
<comment type="caution">
    <text evidence="10">The sequence shown here is derived from an EMBL/GenBank/DDBJ whole genome shotgun (WGS) entry which is preliminary data.</text>
</comment>
<dbReference type="PANTHER" id="PTHR30606:SF9">
    <property type="entry name" value="LIPID A BIOSYNTHESIS LAUROYLTRANSFERASE"/>
    <property type="match status" value="1"/>
</dbReference>
<keyword evidence="2 9" id="KW-0997">Cell inner membrane</keyword>
<evidence type="ECO:0000313" key="10">
    <source>
        <dbReference type="EMBL" id="TCO81609.1"/>
    </source>
</evidence>
<comment type="similarity">
    <text evidence="9">Belongs to the LpxL/LpxM/LpxP family.</text>
</comment>
<dbReference type="RefSeq" id="WP_243662584.1">
    <property type="nucleotide sequence ID" value="NZ_SLWY01000007.1"/>
</dbReference>
<dbReference type="UniPathway" id="UPA00360">
    <property type="reaction ID" value="UER00485"/>
</dbReference>
<evidence type="ECO:0000256" key="5">
    <source>
        <dbReference type="ARBA" id="ARBA00022985"/>
    </source>
</evidence>
<dbReference type="NCBIfam" id="TIGR02207">
    <property type="entry name" value="lipid_A_htrB"/>
    <property type="match status" value="1"/>
</dbReference>
<evidence type="ECO:0000256" key="1">
    <source>
        <dbReference type="ARBA" id="ARBA00022475"/>
    </source>
</evidence>
<gene>
    <name evidence="9" type="primary">lpxL</name>
    <name evidence="10" type="ORF">EV699_1072</name>
</gene>
<evidence type="ECO:0000256" key="6">
    <source>
        <dbReference type="ARBA" id="ARBA00022989"/>
    </source>
</evidence>
<dbReference type="UniPathway" id="UPA00030"/>
<evidence type="ECO:0000256" key="7">
    <source>
        <dbReference type="ARBA" id="ARBA00023136"/>
    </source>
</evidence>
<dbReference type="GO" id="GO:0036104">
    <property type="term" value="P:Kdo2-lipid A biosynthetic process"/>
    <property type="evidence" value="ECO:0007669"/>
    <property type="project" value="UniProtKB-UniRule"/>
</dbReference>
<keyword evidence="1 9" id="KW-1003">Cell membrane</keyword>
<proteinExistence type="inferred from homology"/>
<keyword evidence="8 9" id="KW-0012">Acyltransferase</keyword>
<dbReference type="GO" id="GO:0009103">
    <property type="term" value="P:lipopolysaccharide biosynthetic process"/>
    <property type="evidence" value="ECO:0007669"/>
    <property type="project" value="UniProtKB-UniRule"/>
</dbReference>
<protein>
    <recommendedName>
        <fullName evidence="9">Lipid A biosynthesis acyltransferase</fullName>
        <ecNumber evidence="9">2.3.1.241</ecNumber>
    </recommendedName>
    <alternativeName>
        <fullName evidence="9">Kdo(2)-lipid IV(A) acyltransferase</fullName>
    </alternativeName>
</protein>
<comment type="pathway">
    <text evidence="9">Glycolipid biosynthesis; KDO(2)-lipid A biosynthesis; KDO(2)-lipid A from CMP-3-deoxy-D-manno-octulosonate and lipid IV(A): step 3/4.</text>
</comment>
<dbReference type="PIRSF" id="PIRSF026649">
    <property type="entry name" value="MsbB"/>
    <property type="match status" value="1"/>
</dbReference>
<evidence type="ECO:0000313" key="11">
    <source>
        <dbReference type="Proteomes" id="UP000295765"/>
    </source>
</evidence>
<evidence type="ECO:0000256" key="2">
    <source>
        <dbReference type="ARBA" id="ARBA00022519"/>
    </source>
</evidence>
<comment type="subcellular location">
    <subcellularLocation>
        <location evidence="9">Cell inner membrane</location>
        <topology evidence="9">Single-pass membrane protein</topology>
    </subcellularLocation>
</comment>
<keyword evidence="3 9" id="KW-0808">Transferase</keyword>
<feature type="short sequence motif" description="HXXXXD motif" evidence="9">
    <location>
        <begin position="133"/>
        <end position="138"/>
    </location>
</feature>
<dbReference type="PANTHER" id="PTHR30606">
    <property type="entry name" value="LIPID A BIOSYNTHESIS LAUROYL ACYLTRANSFERASE"/>
    <property type="match status" value="1"/>
</dbReference>
<dbReference type="EC" id="2.3.1.241" evidence="9"/>